<dbReference type="AlphaFoldDB" id="A0A8S4RW19"/>
<organism evidence="3 4">
    <name type="scientific">Pararge aegeria aegeria</name>
    <dbReference type="NCBI Taxonomy" id="348720"/>
    <lineage>
        <taxon>Eukaryota</taxon>
        <taxon>Metazoa</taxon>
        <taxon>Ecdysozoa</taxon>
        <taxon>Arthropoda</taxon>
        <taxon>Hexapoda</taxon>
        <taxon>Insecta</taxon>
        <taxon>Pterygota</taxon>
        <taxon>Neoptera</taxon>
        <taxon>Endopterygota</taxon>
        <taxon>Lepidoptera</taxon>
        <taxon>Glossata</taxon>
        <taxon>Ditrysia</taxon>
        <taxon>Papilionoidea</taxon>
        <taxon>Nymphalidae</taxon>
        <taxon>Satyrinae</taxon>
        <taxon>Satyrini</taxon>
        <taxon>Parargina</taxon>
        <taxon>Pararge</taxon>
    </lineage>
</organism>
<keyword evidence="1" id="KW-1133">Transmembrane helix</keyword>
<proteinExistence type="predicted"/>
<sequence length="86" mass="9405">MLASRSAISRLMQTTVRRYHAGEGFKTPSMDELPVPQGSWQARHDANQRRYNTILLAGIGFLAGSIAIAKGSGLLYLNYAPPKSID</sequence>
<evidence type="ECO:0000313" key="3">
    <source>
        <dbReference type="EMBL" id="CAH2241409.1"/>
    </source>
</evidence>
<feature type="domain" description="Deltamethrin resistance protein prag01" evidence="2">
    <location>
        <begin position="31"/>
        <end position="82"/>
    </location>
</feature>
<dbReference type="Proteomes" id="UP000838756">
    <property type="component" value="Unassembled WGS sequence"/>
</dbReference>
<evidence type="ECO:0000256" key="1">
    <source>
        <dbReference type="SAM" id="Phobius"/>
    </source>
</evidence>
<dbReference type="PANTHER" id="PTHR22133">
    <property type="entry name" value="AT01821P-RELATED"/>
    <property type="match status" value="1"/>
</dbReference>
<evidence type="ECO:0000313" key="4">
    <source>
        <dbReference type="Proteomes" id="UP000838756"/>
    </source>
</evidence>
<feature type="transmembrane region" description="Helical" evidence="1">
    <location>
        <begin position="53"/>
        <end position="77"/>
    </location>
</feature>
<gene>
    <name evidence="3" type="primary">jg15606</name>
    <name evidence="3" type="ORF">PAEG_LOCUS17846</name>
</gene>
<comment type="caution">
    <text evidence="3">The sequence shown here is derived from an EMBL/GenBank/DDBJ whole genome shotgun (WGS) entry which is preliminary data.</text>
</comment>
<name>A0A8S4RW19_9NEOP</name>
<dbReference type="PANTHER" id="PTHR22133:SF2">
    <property type="entry name" value="AT01821P-RELATED"/>
    <property type="match status" value="1"/>
</dbReference>
<dbReference type="Pfam" id="PF16020">
    <property type="entry name" value="Deltameth_res"/>
    <property type="match status" value="1"/>
</dbReference>
<dbReference type="OrthoDB" id="9981889at2759"/>
<reference evidence="3" key="1">
    <citation type="submission" date="2022-03" db="EMBL/GenBank/DDBJ databases">
        <authorList>
            <person name="Lindestad O."/>
        </authorList>
    </citation>
    <scope>NUCLEOTIDE SEQUENCE</scope>
</reference>
<dbReference type="InterPro" id="IPR031973">
    <property type="entry name" value="Deltameth_res_prag01"/>
</dbReference>
<keyword evidence="1" id="KW-0472">Membrane</keyword>
<keyword evidence="4" id="KW-1185">Reference proteome</keyword>
<dbReference type="EMBL" id="CAKXAJ010025576">
    <property type="protein sequence ID" value="CAH2241409.1"/>
    <property type="molecule type" value="Genomic_DNA"/>
</dbReference>
<evidence type="ECO:0000259" key="2">
    <source>
        <dbReference type="Pfam" id="PF16020"/>
    </source>
</evidence>
<protein>
    <submittedName>
        <fullName evidence="3">Jg15606 protein</fullName>
    </submittedName>
</protein>
<keyword evidence="1" id="KW-0812">Transmembrane</keyword>
<accession>A0A8S4RW19</accession>